<name>A0AA88TQE9_9TELE</name>
<proteinExistence type="predicted"/>
<sequence>MWLASAQHYCDSQDVGSGPLVKSGSCVLLRERGVLAHTFTLSRSCRALRVILSYFLNGLSPLFAFNTEKRKGNIQLLTQIRKLCLAVRESWLPNLT</sequence>
<evidence type="ECO:0000313" key="2">
    <source>
        <dbReference type="Proteomes" id="UP001187343"/>
    </source>
</evidence>
<dbReference type="AlphaFoldDB" id="A0AA88TQE9"/>
<keyword evidence="2" id="KW-1185">Reference proteome</keyword>
<dbReference type="Proteomes" id="UP001187343">
    <property type="component" value="Unassembled WGS sequence"/>
</dbReference>
<dbReference type="EMBL" id="JAUYZG010000007">
    <property type="protein sequence ID" value="KAK2903368.1"/>
    <property type="molecule type" value="Genomic_DNA"/>
</dbReference>
<organism evidence="1 2">
    <name type="scientific">Cirrhinus molitorella</name>
    <name type="common">mud carp</name>
    <dbReference type="NCBI Taxonomy" id="172907"/>
    <lineage>
        <taxon>Eukaryota</taxon>
        <taxon>Metazoa</taxon>
        <taxon>Chordata</taxon>
        <taxon>Craniata</taxon>
        <taxon>Vertebrata</taxon>
        <taxon>Euteleostomi</taxon>
        <taxon>Actinopterygii</taxon>
        <taxon>Neopterygii</taxon>
        <taxon>Teleostei</taxon>
        <taxon>Ostariophysi</taxon>
        <taxon>Cypriniformes</taxon>
        <taxon>Cyprinidae</taxon>
        <taxon>Labeoninae</taxon>
        <taxon>Labeonini</taxon>
        <taxon>Cirrhinus</taxon>
    </lineage>
</organism>
<comment type="caution">
    <text evidence="1">The sequence shown here is derived from an EMBL/GenBank/DDBJ whole genome shotgun (WGS) entry which is preliminary data.</text>
</comment>
<reference evidence="1" key="1">
    <citation type="submission" date="2023-08" db="EMBL/GenBank/DDBJ databases">
        <title>Chromosome-level Genome Assembly of mud carp (Cirrhinus molitorella).</title>
        <authorList>
            <person name="Liu H."/>
        </authorList>
    </citation>
    <scope>NUCLEOTIDE SEQUENCE</scope>
    <source>
        <strain evidence="1">Prfri</strain>
        <tissue evidence="1">Muscle</tissue>
    </source>
</reference>
<evidence type="ECO:0000313" key="1">
    <source>
        <dbReference type="EMBL" id="KAK2903368.1"/>
    </source>
</evidence>
<gene>
    <name evidence="1" type="ORF">Q8A67_008081</name>
</gene>
<accession>A0AA88TQE9</accession>
<protein>
    <submittedName>
        <fullName evidence="1">Uncharacterized protein</fullName>
    </submittedName>
</protein>